<dbReference type="EMBL" id="JASZZN010000182">
    <property type="protein sequence ID" value="MDM4019583.1"/>
    <property type="molecule type" value="Genomic_DNA"/>
</dbReference>
<keyword evidence="2" id="KW-1185">Reference proteome</keyword>
<evidence type="ECO:0000313" key="2">
    <source>
        <dbReference type="Proteomes" id="UP001239462"/>
    </source>
</evidence>
<gene>
    <name evidence="1" type="ORF">QTN89_29285</name>
</gene>
<accession>A0ABT7PT89</accession>
<comment type="caution">
    <text evidence="1">The sequence shown here is derived from an EMBL/GenBank/DDBJ whole genome shotgun (WGS) entry which is preliminary data.</text>
</comment>
<organism evidence="1 2">
    <name type="scientific">Roseiconus lacunae</name>
    <dbReference type="NCBI Taxonomy" id="2605694"/>
    <lineage>
        <taxon>Bacteria</taxon>
        <taxon>Pseudomonadati</taxon>
        <taxon>Planctomycetota</taxon>
        <taxon>Planctomycetia</taxon>
        <taxon>Pirellulales</taxon>
        <taxon>Pirellulaceae</taxon>
        <taxon>Roseiconus</taxon>
    </lineage>
</organism>
<reference evidence="1 2" key="1">
    <citation type="submission" date="2023-06" db="EMBL/GenBank/DDBJ databases">
        <title>Roseiconus lacunae JC819 isolated from Gulf of Mannar region, Tamil Nadu.</title>
        <authorList>
            <person name="Pk S."/>
            <person name="Ch S."/>
            <person name="Ch V.R."/>
        </authorList>
    </citation>
    <scope>NUCLEOTIDE SEQUENCE [LARGE SCALE GENOMIC DNA]</scope>
    <source>
        <strain evidence="1 2">JC819</strain>
    </source>
</reference>
<evidence type="ECO:0000313" key="1">
    <source>
        <dbReference type="EMBL" id="MDM4019583.1"/>
    </source>
</evidence>
<proteinExistence type="predicted"/>
<sequence>TCYPTNEQRRWTIKPPMKLTTEDAAEIESPSEDDIDATLVGDSFGSFAILERTPDDYIQIGNAWQPDDPTRAFLAKTGSDPWILEYHIPDADCNQRADVFVTLDDARRAFKLFCSGDVSWRDWYTWSPWDWRVDR</sequence>
<name>A0ABT7PT89_9BACT</name>
<protein>
    <submittedName>
        <fullName evidence="1">Uncharacterized protein</fullName>
    </submittedName>
</protein>
<dbReference type="RefSeq" id="WP_289167705.1">
    <property type="nucleotide sequence ID" value="NZ_JASZZN010000182.1"/>
</dbReference>
<feature type="non-terminal residue" evidence="1">
    <location>
        <position position="1"/>
    </location>
</feature>
<dbReference type="Proteomes" id="UP001239462">
    <property type="component" value="Unassembled WGS sequence"/>
</dbReference>